<evidence type="ECO:0000313" key="2">
    <source>
        <dbReference type="Proteomes" id="UP000710432"/>
    </source>
</evidence>
<reference evidence="1" key="1">
    <citation type="submission" date="2020-03" db="EMBL/GenBank/DDBJ databases">
        <title>Studies in the Genomics of Life Span.</title>
        <authorList>
            <person name="Glass D."/>
        </authorList>
    </citation>
    <scope>NUCLEOTIDE SEQUENCE</scope>
    <source>
        <strain evidence="1">LTLLF</strain>
        <tissue evidence="1">Muscle</tissue>
    </source>
</reference>
<protein>
    <submittedName>
        <fullName evidence="1">Putative filaggrin</fullName>
    </submittedName>
</protein>
<accession>A0A8J6H431</accession>
<dbReference type="EMBL" id="JAATJU010000100">
    <property type="protein sequence ID" value="KAH0521313.1"/>
    <property type="molecule type" value="Genomic_DNA"/>
</dbReference>
<dbReference type="Proteomes" id="UP000710432">
    <property type="component" value="Unassembled WGS sequence"/>
</dbReference>
<evidence type="ECO:0000313" key="1">
    <source>
        <dbReference type="EMBL" id="KAH0521313.1"/>
    </source>
</evidence>
<organism evidence="1 2">
    <name type="scientific">Microtus ochrogaster</name>
    <name type="common">Prairie vole</name>
    <dbReference type="NCBI Taxonomy" id="79684"/>
    <lineage>
        <taxon>Eukaryota</taxon>
        <taxon>Metazoa</taxon>
        <taxon>Chordata</taxon>
        <taxon>Craniata</taxon>
        <taxon>Vertebrata</taxon>
        <taxon>Euteleostomi</taxon>
        <taxon>Mammalia</taxon>
        <taxon>Eutheria</taxon>
        <taxon>Euarchontoglires</taxon>
        <taxon>Glires</taxon>
        <taxon>Rodentia</taxon>
        <taxon>Myomorpha</taxon>
        <taxon>Muroidea</taxon>
        <taxon>Cricetidae</taxon>
        <taxon>Arvicolinae</taxon>
        <taxon>Microtus</taxon>
    </lineage>
</organism>
<name>A0A8J6H431_MICOH</name>
<dbReference type="AlphaFoldDB" id="A0A8J6H431"/>
<sequence length="60" mass="6725">MNSTAQTVMQLDMEFRNHISIEDNCFRYVSDSSSLYNVLNDDLLNALVLGHTLGTVCAED</sequence>
<gene>
    <name evidence="1" type="ORF">LTLLF_101070</name>
</gene>
<comment type="caution">
    <text evidence="1">The sequence shown here is derived from an EMBL/GenBank/DDBJ whole genome shotgun (WGS) entry which is preliminary data.</text>
</comment>
<proteinExistence type="predicted"/>